<comment type="caution">
    <text evidence="2">The sequence shown here is derived from an EMBL/GenBank/DDBJ whole genome shotgun (WGS) entry which is preliminary data.</text>
</comment>
<feature type="region of interest" description="Disordered" evidence="1">
    <location>
        <begin position="1"/>
        <end position="33"/>
    </location>
</feature>
<dbReference type="Proteomes" id="UP000011991">
    <property type="component" value="Unassembled WGS sequence"/>
</dbReference>
<dbReference type="EMBL" id="ANOG01000663">
    <property type="protein sequence ID" value="EMI18473.1"/>
    <property type="molecule type" value="Genomic_DNA"/>
</dbReference>
<reference evidence="2 3" key="1">
    <citation type="journal article" date="2013" name="Mar. Genomics">
        <title>Expression of sulfatases in Rhodopirellula baltica and the diversity of sulfatases in the genus Rhodopirellula.</title>
        <authorList>
            <person name="Wegner C.E."/>
            <person name="Richter-Heitmann T."/>
            <person name="Klindworth A."/>
            <person name="Klockow C."/>
            <person name="Richter M."/>
            <person name="Achstetter T."/>
            <person name="Glockner F.O."/>
            <person name="Harder J."/>
        </authorList>
    </citation>
    <scope>NUCLEOTIDE SEQUENCE [LARGE SCALE GENOMIC DNA]</scope>
    <source>
        <strain evidence="2 3">SM1</strain>
    </source>
</reference>
<proteinExistence type="predicted"/>
<name>M5RGF5_9BACT</name>
<evidence type="ECO:0000313" key="2">
    <source>
        <dbReference type="EMBL" id="EMI18473.1"/>
    </source>
</evidence>
<sequence length="56" mass="6081">MSPHDSDAGADPKRRSDCDGRGFGATRSVLQHPPSTLIQLDRFRMIDPARVDSAAT</sequence>
<evidence type="ECO:0000313" key="3">
    <source>
        <dbReference type="Proteomes" id="UP000011991"/>
    </source>
</evidence>
<dbReference type="AlphaFoldDB" id="M5RGF5"/>
<keyword evidence="3" id="KW-1185">Reference proteome</keyword>
<accession>M5RGF5</accession>
<feature type="compositionally biased region" description="Basic and acidic residues" evidence="1">
    <location>
        <begin position="1"/>
        <end position="20"/>
    </location>
</feature>
<protein>
    <submittedName>
        <fullName evidence="2">Uncharacterized protein</fullName>
    </submittedName>
</protein>
<gene>
    <name evidence="2" type="ORF">RMSM_04620</name>
</gene>
<evidence type="ECO:0000256" key="1">
    <source>
        <dbReference type="SAM" id="MobiDB-lite"/>
    </source>
</evidence>
<organism evidence="2 3">
    <name type="scientific">Rhodopirellula maiorica SM1</name>
    <dbReference type="NCBI Taxonomy" id="1265738"/>
    <lineage>
        <taxon>Bacteria</taxon>
        <taxon>Pseudomonadati</taxon>
        <taxon>Planctomycetota</taxon>
        <taxon>Planctomycetia</taxon>
        <taxon>Pirellulales</taxon>
        <taxon>Pirellulaceae</taxon>
        <taxon>Novipirellula</taxon>
    </lineage>
</organism>